<evidence type="ECO:0000256" key="4">
    <source>
        <dbReference type="ARBA" id="ARBA00022617"/>
    </source>
</evidence>
<dbReference type="InterPro" id="IPR050783">
    <property type="entry name" value="Oxylipin_biosynth_metab"/>
</dbReference>
<name>Q027S9_SOLUE</name>
<evidence type="ECO:0000256" key="11">
    <source>
        <dbReference type="ARBA" id="ARBA00023004"/>
    </source>
</evidence>
<dbReference type="InterPro" id="IPR034815">
    <property type="entry name" value="A_dioxygenase"/>
</dbReference>
<dbReference type="GO" id="GO:0020037">
    <property type="term" value="F:heme binding"/>
    <property type="evidence" value="ECO:0007669"/>
    <property type="project" value="InterPro"/>
</dbReference>
<dbReference type="eggNOG" id="COG2373">
    <property type="taxonomic scope" value="Bacteria"/>
</dbReference>
<dbReference type="STRING" id="234267.Acid_1738"/>
<evidence type="ECO:0000256" key="13">
    <source>
        <dbReference type="ARBA" id="ARBA00023160"/>
    </source>
</evidence>
<keyword evidence="6" id="KW-0925">Oxylipin biosynthesis</keyword>
<proteinExistence type="predicted"/>
<dbReference type="GO" id="GO:0031408">
    <property type="term" value="P:oxylipin biosynthetic process"/>
    <property type="evidence" value="ECO:0007669"/>
    <property type="project" value="UniProtKB-KW"/>
</dbReference>
<evidence type="ECO:0000256" key="12">
    <source>
        <dbReference type="ARBA" id="ARBA00023098"/>
    </source>
</evidence>
<dbReference type="InterPro" id="IPR010255">
    <property type="entry name" value="Haem_peroxidase_sf"/>
</dbReference>
<dbReference type="GO" id="GO:0004601">
    <property type="term" value="F:peroxidase activity"/>
    <property type="evidence" value="ECO:0007669"/>
    <property type="project" value="UniProtKB-KW"/>
</dbReference>
<dbReference type="GO" id="GO:0046872">
    <property type="term" value="F:metal ion binding"/>
    <property type="evidence" value="ECO:0007669"/>
    <property type="project" value="UniProtKB-KW"/>
</dbReference>
<keyword evidence="2" id="KW-0444">Lipid biosynthesis</keyword>
<gene>
    <name evidence="14" type="ordered locus">Acid_1738</name>
</gene>
<dbReference type="OrthoDB" id="9765610at2"/>
<dbReference type="PANTHER" id="PTHR11903">
    <property type="entry name" value="PROSTAGLANDIN G/H SYNTHASE"/>
    <property type="match status" value="1"/>
</dbReference>
<dbReference type="EMBL" id="CP000473">
    <property type="protein sequence ID" value="ABJ82728.1"/>
    <property type="molecule type" value="Genomic_DNA"/>
</dbReference>
<keyword evidence="3 14" id="KW-0575">Peroxidase</keyword>
<dbReference type="Pfam" id="PF03098">
    <property type="entry name" value="An_peroxidase"/>
    <property type="match status" value="1"/>
</dbReference>
<dbReference type="PRINTS" id="PR00457">
    <property type="entry name" value="ANPEROXIDASE"/>
</dbReference>
<keyword evidence="13" id="KW-0275">Fatty acid biosynthesis</keyword>
<dbReference type="GO" id="GO:0005737">
    <property type="term" value="C:cytoplasm"/>
    <property type="evidence" value="ECO:0007669"/>
    <property type="project" value="TreeGrafter"/>
</dbReference>
<dbReference type="PeroxiBase" id="3523">
    <property type="entry name" value="SuCyOx"/>
</dbReference>
<dbReference type="SUPFAM" id="SSF48113">
    <property type="entry name" value="Heme-dependent peroxidases"/>
    <property type="match status" value="1"/>
</dbReference>
<sequence length="599" mass="66738">MPESILGKLTEYLGQNWPWYKQPLPLALASLIEIRDELRAKNLHDTEEPPFAQNAGALPAGVKEARTADGTYNDLKYPAMGSRGCRFGRNFPLDAVHPDTANLMSPNPREVSSRLLARREFQPAGFLNLLTATWIQFMVHDWFVHRQSTEKHEIPIGPDDAWPDKPMTVTKSAISPAPAGSTHPPAFINDNTHWWDASQLYGSDAATAVKVRSGVDGKLKIGADGKMLVDPATGEDLTGFEDNGWVGLSMLHGLFVAEHNSICDMLKAHNPDWNDDRLHAKARLINVALIAKIHTAEWTPAILPNPITQKAMHTNWYGLAGDELQDVFKFLNESEVMGGIPGSETNHHSAPYSLTEEFVSVYRMHALIPDEFVIRSTENDATVARYQLPEIFGKRGRAEMAKLSLADLFYSFGTTHPGAVRLHNFPNALRDLHKDDGTHLDLASIDILRDRERGVPRYNQFRRLLRKDPVQSFEELTGGDEALAQELREVYGNDLEKVDLMVGLYAEPLPEGFGFSETAFRIFVLMASRRLKSDRFFTNDYTDAMYTAEGMEWIRANGMFSVIARHMPQVAAAFEGVENPFAPWKTAGGVVAKATAASS</sequence>
<evidence type="ECO:0000256" key="9">
    <source>
        <dbReference type="ARBA" id="ARBA00022964"/>
    </source>
</evidence>
<accession>Q027S9</accession>
<dbReference type="PROSITE" id="PS50292">
    <property type="entry name" value="PEROXIDASE_3"/>
    <property type="match status" value="1"/>
</dbReference>
<evidence type="ECO:0000313" key="14">
    <source>
        <dbReference type="EMBL" id="ABJ82728.1"/>
    </source>
</evidence>
<evidence type="ECO:0000256" key="8">
    <source>
        <dbReference type="ARBA" id="ARBA00022832"/>
    </source>
</evidence>
<dbReference type="Gene3D" id="1.10.640.10">
    <property type="entry name" value="Haem peroxidase domain superfamily, animal type"/>
    <property type="match status" value="1"/>
</dbReference>
<dbReference type="GO" id="GO:0006952">
    <property type="term" value="P:defense response"/>
    <property type="evidence" value="ECO:0007669"/>
    <property type="project" value="UniProtKB-KW"/>
</dbReference>
<comment type="cofactor">
    <cofactor evidence="1">
        <name>Ca(2+)</name>
        <dbReference type="ChEBI" id="CHEBI:29108"/>
    </cofactor>
</comment>
<evidence type="ECO:0000256" key="6">
    <source>
        <dbReference type="ARBA" id="ARBA00022767"/>
    </source>
</evidence>
<keyword evidence="5" id="KW-0479">Metal-binding</keyword>
<dbReference type="CDD" id="cd09818">
    <property type="entry name" value="PIOX_like"/>
    <property type="match status" value="1"/>
</dbReference>
<dbReference type="InterPro" id="IPR037120">
    <property type="entry name" value="Haem_peroxidase_sf_animal"/>
</dbReference>
<evidence type="ECO:0000256" key="10">
    <source>
        <dbReference type="ARBA" id="ARBA00023002"/>
    </source>
</evidence>
<evidence type="ECO:0000256" key="2">
    <source>
        <dbReference type="ARBA" id="ARBA00022516"/>
    </source>
</evidence>
<evidence type="ECO:0000256" key="5">
    <source>
        <dbReference type="ARBA" id="ARBA00022723"/>
    </source>
</evidence>
<dbReference type="GO" id="GO:0006633">
    <property type="term" value="P:fatty acid biosynthetic process"/>
    <property type="evidence" value="ECO:0007669"/>
    <property type="project" value="UniProtKB-KW"/>
</dbReference>
<protein>
    <submittedName>
        <fullName evidence="14">Animal haem peroxidase</fullName>
    </submittedName>
</protein>
<evidence type="ECO:0000256" key="3">
    <source>
        <dbReference type="ARBA" id="ARBA00022559"/>
    </source>
</evidence>
<keyword evidence="12" id="KW-0443">Lipid metabolism</keyword>
<dbReference type="InterPro" id="IPR019791">
    <property type="entry name" value="Haem_peroxidase_animal"/>
</dbReference>
<dbReference type="AlphaFoldDB" id="Q027S9"/>
<keyword evidence="11" id="KW-0408">Iron</keyword>
<keyword evidence="9" id="KW-0223">Dioxygenase</keyword>
<evidence type="ECO:0000256" key="7">
    <source>
        <dbReference type="ARBA" id="ARBA00022821"/>
    </source>
</evidence>
<dbReference type="GO" id="GO:0004666">
    <property type="term" value="F:prostaglandin-endoperoxide synthase activity"/>
    <property type="evidence" value="ECO:0007669"/>
    <property type="project" value="TreeGrafter"/>
</dbReference>
<keyword evidence="4" id="KW-0349">Heme</keyword>
<dbReference type="HOGENOM" id="CLU_033051_0_0_0"/>
<dbReference type="PANTHER" id="PTHR11903:SF11">
    <property type="entry name" value="ALPHA-DIOXYGENASE 1"/>
    <property type="match status" value="1"/>
</dbReference>
<organism evidence="14">
    <name type="scientific">Solibacter usitatus (strain Ellin6076)</name>
    <dbReference type="NCBI Taxonomy" id="234267"/>
    <lineage>
        <taxon>Bacteria</taxon>
        <taxon>Pseudomonadati</taxon>
        <taxon>Acidobacteriota</taxon>
        <taxon>Terriglobia</taxon>
        <taxon>Bryobacterales</taxon>
        <taxon>Solibacteraceae</taxon>
        <taxon>Candidatus Solibacter</taxon>
    </lineage>
</organism>
<keyword evidence="8" id="KW-0276">Fatty acid metabolism</keyword>
<evidence type="ECO:0000256" key="1">
    <source>
        <dbReference type="ARBA" id="ARBA00001913"/>
    </source>
</evidence>
<keyword evidence="7" id="KW-0611">Plant defense</keyword>
<dbReference type="InParanoid" id="Q027S9"/>
<dbReference type="GO" id="GO:0006979">
    <property type="term" value="P:response to oxidative stress"/>
    <property type="evidence" value="ECO:0007669"/>
    <property type="project" value="InterPro"/>
</dbReference>
<keyword evidence="10" id="KW-0560">Oxidoreductase</keyword>
<dbReference type="KEGG" id="sus:Acid_1738"/>
<dbReference type="GO" id="GO:0016702">
    <property type="term" value="F:oxidoreductase activity, acting on single donors with incorporation of molecular oxygen, incorporation of two atoms of oxygen"/>
    <property type="evidence" value="ECO:0007669"/>
    <property type="project" value="TreeGrafter"/>
</dbReference>
<reference evidence="14" key="1">
    <citation type="submission" date="2006-10" db="EMBL/GenBank/DDBJ databases">
        <title>Complete sequence of Solibacter usitatus Ellin6076.</title>
        <authorList>
            <consortium name="US DOE Joint Genome Institute"/>
            <person name="Copeland A."/>
            <person name="Lucas S."/>
            <person name="Lapidus A."/>
            <person name="Barry K."/>
            <person name="Detter J.C."/>
            <person name="Glavina del Rio T."/>
            <person name="Hammon N."/>
            <person name="Israni S."/>
            <person name="Dalin E."/>
            <person name="Tice H."/>
            <person name="Pitluck S."/>
            <person name="Thompson L.S."/>
            <person name="Brettin T."/>
            <person name="Bruce D."/>
            <person name="Han C."/>
            <person name="Tapia R."/>
            <person name="Gilna P."/>
            <person name="Schmutz J."/>
            <person name="Larimer F."/>
            <person name="Land M."/>
            <person name="Hauser L."/>
            <person name="Kyrpides N."/>
            <person name="Mikhailova N."/>
            <person name="Janssen P.H."/>
            <person name="Kuske C.R."/>
            <person name="Richardson P."/>
        </authorList>
    </citation>
    <scope>NUCLEOTIDE SEQUENCE</scope>
    <source>
        <strain evidence="14">Ellin6076</strain>
    </source>
</reference>